<dbReference type="OrthoDB" id="7857195at2"/>
<evidence type="ECO:0000256" key="3">
    <source>
        <dbReference type="ARBA" id="ARBA00022807"/>
    </source>
</evidence>
<dbReference type="GO" id="GO:0006508">
    <property type="term" value="P:proteolysis"/>
    <property type="evidence" value="ECO:0007669"/>
    <property type="project" value="UniProtKB-KW"/>
</dbReference>
<feature type="domain" description="NlpC/P60" evidence="4">
    <location>
        <begin position="13"/>
        <end position="87"/>
    </location>
</feature>
<organism evidence="5 6">
    <name type="scientific">Rhodobacter capsulatus (strain ATCC BAA-309 / NBRC 16581 / SB1003)</name>
    <dbReference type="NCBI Taxonomy" id="272942"/>
    <lineage>
        <taxon>Bacteria</taxon>
        <taxon>Pseudomonadati</taxon>
        <taxon>Pseudomonadota</taxon>
        <taxon>Alphaproteobacteria</taxon>
        <taxon>Rhodobacterales</taxon>
        <taxon>Rhodobacter group</taxon>
        <taxon>Rhodobacter</taxon>
    </lineage>
</organism>
<reference key="1">
    <citation type="submission" date="2008-12" db="EMBL/GenBank/DDBJ databases">
        <title>Complete genome sequence of Rhodobacter capsulatus SB1003.</title>
        <authorList>
            <person name="Strnad H."/>
            <person name="Lapidus A."/>
            <person name="Vlcek C."/>
            <person name="Ulbrich P."/>
            <person name="Paces J."/>
            <person name="Maltsev N."/>
            <person name="Kumar V."/>
            <person name="Kogan Y."/>
            <person name="Milgram A."/>
            <person name="Rebrekov D."/>
            <person name="Mazur M."/>
            <person name="Cox R."/>
            <person name="Kyrpides N."/>
            <person name="Kolar M."/>
            <person name="Sachova J."/>
            <person name="Ridl J."/>
            <person name="Ivanova N."/>
            <person name="Kapatral V."/>
            <person name="Los T."/>
            <person name="Lykidis A."/>
            <person name="Mikhailova N."/>
            <person name="Reznik G."/>
            <person name="Vasieva O."/>
            <person name="Fonstein M."/>
            <person name="Paces V."/>
            <person name="Haselkorn R."/>
        </authorList>
    </citation>
    <scope>NUCLEOTIDE SEQUENCE</scope>
    <source>
        <strain>SB1003</strain>
    </source>
</reference>
<gene>
    <name evidence="5" type="ordered locus">RCAP_rcc02908</name>
</gene>
<keyword evidence="2" id="KW-0378">Hydrolase</keyword>
<proteinExistence type="predicted"/>
<protein>
    <recommendedName>
        <fullName evidence="4">NlpC/P60 domain-containing protein</fullName>
    </recommendedName>
</protein>
<evidence type="ECO:0000313" key="5">
    <source>
        <dbReference type="EMBL" id="ADE86635.1"/>
    </source>
</evidence>
<dbReference type="InterPro" id="IPR000064">
    <property type="entry name" value="NLP_P60_dom"/>
</dbReference>
<dbReference type="eggNOG" id="COG0791">
    <property type="taxonomic scope" value="Bacteria"/>
</dbReference>
<dbReference type="GO" id="GO:0008234">
    <property type="term" value="F:cysteine-type peptidase activity"/>
    <property type="evidence" value="ECO:0007669"/>
    <property type="project" value="UniProtKB-KW"/>
</dbReference>
<reference evidence="5 6" key="2">
    <citation type="journal article" date="2010" name="J. Bacteriol.">
        <title>Complete genome sequence of the photosynthetic purple nonsulfur bacterium Rhodobacter capsulatus SB 1003.</title>
        <authorList>
            <person name="Strnad H."/>
            <person name="Lapidus A."/>
            <person name="Paces J."/>
            <person name="Ulbrich P."/>
            <person name="Vlcek C."/>
            <person name="Paces V."/>
            <person name="Haselkorn R."/>
        </authorList>
    </citation>
    <scope>NUCLEOTIDE SEQUENCE [LARGE SCALE GENOMIC DNA]</scope>
    <source>
        <strain evidence="6">ATCC BAA-309 / NBRC 16581 / SB1003</strain>
    </source>
</reference>
<dbReference type="GeneID" id="31492530"/>
<evidence type="ECO:0000259" key="4">
    <source>
        <dbReference type="Pfam" id="PF00877"/>
    </source>
</evidence>
<evidence type="ECO:0000256" key="1">
    <source>
        <dbReference type="ARBA" id="ARBA00022670"/>
    </source>
</evidence>
<sequence>MKHWAANYVGAEASDCWAFARQVWAERFGLQVPSMPYDPNDPRLVRRAFGEAPQHGWERVEAPREGDAVLMTKGIRPCHIGIWIEAESRGCLHWVERTGVVFTTRAMLRDLGYGVCGYWRHPALGGRA</sequence>
<evidence type="ECO:0000256" key="2">
    <source>
        <dbReference type="ARBA" id="ARBA00022801"/>
    </source>
</evidence>
<keyword evidence="3" id="KW-0788">Thiol protease</keyword>
<dbReference type="Gene3D" id="3.90.1720.10">
    <property type="entry name" value="endopeptidase domain like (from Nostoc punctiforme)"/>
    <property type="match status" value="1"/>
</dbReference>
<keyword evidence="6" id="KW-1185">Reference proteome</keyword>
<dbReference type="KEGG" id="rcp:RCAP_rcc02908"/>
<dbReference type="AlphaFoldDB" id="D5APR6"/>
<dbReference type="Pfam" id="PF00877">
    <property type="entry name" value="NLPC_P60"/>
    <property type="match status" value="1"/>
</dbReference>
<dbReference type="STRING" id="272942.RCAP_rcc02908"/>
<evidence type="ECO:0000313" key="6">
    <source>
        <dbReference type="Proteomes" id="UP000002361"/>
    </source>
</evidence>
<dbReference type="HOGENOM" id="CLU_153713_0_0_5"/>
<dbReference type="RefSeq" id="WP_013068608.1">
    <property type="nucleotide sequence ID" value="NC_014034.1"/>
</dbReference>
<dbReference type="Proteomes" id="UP000002361">
    <property type="component" value="Chromosome"/>
</dbReference>
<accession>D5APR6</accession>
<dbReference type="EMBL" id="CP001312">
    <property type="protein sequence ID" value="ADE86635.1"/>
    <property type="molecule type" value="Genomic_DNA"/>
</dbReference>
<keyword evidence="1" id="KW-0645">Protease</keyword>
<name>D5APR6_RHOCB</name>